<name>A0A0P9FEN2_9CHLR</name>
<sequence length="226" mass="24792">MNTVAVILLSYNRPRMLREALATIPPGTELIVTDDGSDFDVQAVVRAAFPDAQFVLAPPLTIDERLHTPRLGRLINQALGRVQAPAVTYLCDDDLFAPGWLDAAAGFFARNPGEHWVRGTWYQFQDGQTPGQEVCPLDGRQLTTGNFAHAMACVHGCGIRWNEATIACHDDVFLWDVARHHNTYALPHGGAVAGWRRLHAHNALGFTAGANYAPHARELFVGGFLE</sequence>
<reference evidence="2 3" key="1">
    <citation type="submission" date="2015-09" db="EMBL/GenBank/DDBJ databases">
        <title>Draft genome sequence of Kouleothrix aurantiaca JCM 19913.</title>
        <authorList>
            <person name="Hemp J."/>
        </authorList>
    </citation>
    <scope>NUCLEOTIDE SEQUENCE [LARGE SCALE GENOMIC DNA]</scope>
    <source>
        <strain evidence="2 3">COM-B</strain>
    </source>
</reference>
<dbReference type="SUPFAM" id="SSF53448">
    <property type="entry name" value="Nucleotide-diphospho-sugar transferases"/>
    <property type="match status" value="1"/>
</dbReference>
<proteinExistence type="predicted"/>
<organism evidence="2 3">
    <name type="scientific">Kouleothrix aurantiaca</name>
    <dbReference type="NCBI Taxonomy" id="186479"/>
    <lineage>
        <taxon>Bacteria</taxon>
        <taxon>Bacillati</taxon>
        <taxon>Chloroflexota</taxon>
        <taxon>Chloroflexia</taxon>
        <taxon>Chloroflexales</taxon>
        <taxon>Roseiflexineae</taxon>
        <taxon>Roseiflexaceae</taxon>
        <taxon>Kouleothrix</taxon>
    </lineage>
</organism>
<feature type="domain" description="Glycosyltransferase 2-like" evidence="1">
    <location>
        <begin position="6"/>
        <end position="112"/>
    </location>
</feature>
<accession>A0A0P9FEN2</accession>
<keyword evidence="3" id="KW-1185">Reference proteome</keyword>
<comment type="caution">
    <text evidence="2">The sequence shown here is derived from an EMBL/GenBank/DDBJ whole genome shotgun (WGS) entry which is preliminary data.</text>
</comment>
<evidence type="ECO:0000259" key="1">
    <source>
        <dbReference type="Pfam" id="PF00535"/>
    </source>
</evidence>
<dbReference type="CDD" id="cd00761">
    <property type="entry name" value="Glyco_tranf_GTA_type"/>
    <property type="match status" value="1"/>
</dbReference>
<evidence type="ECO:0000313" key="3">
    <source>
        <dbReference type="Proteomes" id="UP000050509"/>
    </source>
</evidence>
<protein>
    <recommendedName>
        <fullName evidence="1">Glycosyltransferase 2-like domain-containing protein</fullName>
    </recommendedName>
</protein>
<gene>
    <name evidence="2" type="ORF">SE17_21080</name>
</gene>
<evidence type="ECO:0000313" key="2">
    <source>
        <dbReference type="EMBL" id="KPV51455.1"/>
    </source>
</evidence>
<dbReference type="InterPro" id="IPR001173">
    <property type="entry name" value="Glyco_trans_2-like"/>
</dbReference>
<dbReference type="Proteomes" id="UP000050509">
    <property type="component" value="Unassembled WGS sequence"/>
</dbReference>
<dbReference type="AlphaFoldDB" id="A0A0P9FEN2"/>
<dbReference type="Pfam" id="PF00535">
    <property type="entry name" value="Glycos_transf_2"/>
    <property type="match status" value="1"/>
</dbReference>
<dbReference type="Gene3D" id="3.90.550.10">
    <property type="entry name" value="Spore Coat Polysaccharide Biosynthesis Protein SpsA, Chain A"/>
    <property type="match status" value="1"/>
</dbReference>
<dbReference type="EMBL" id="LJCR01000906">
    <property type="protein sequence ID" value="KPV51455.1"/>
    <property type="molecule type" value="Genomic_DNA"/>
</dbReference>
<dbReference type="InterPro" id="IPR029044">
    <property type="entry name" value="Nucleotide-diphossugar_trans"/>
</dbReference>